<dbReference type="EMBL" id="WUIG01001287">
    <property type="protein sequence ID" value="MXJ12504.1"/>
    <property type="molecule type" value="Genomic_DNA"/>
</dbReference>
<dbReference type="AlphaFoldDB" id="A0A6D0ID66"/>
<evidence type="ECO:0000313" key="4">
    <source>
        <dbReference type="EMBL" id="MWR41855.1"/>
    </source>
</evidence>
<dbReference type="InterPro" id="IPR022547">
    <property type="entry name" value="ATPase_RavA_C"/>
</dbReference>
<evidence type="ECO:0000313" key="5">
    <source>
        <dbReference type="EMBL" id="MWR91247.1"/>
    </source>
</evidence>
<dbReference type="Proteomes" id="UP000462410">
    <property type="component" value="Unassembled WGS sequence"/>
</dbReference>
<dbReference type="EMBL" id="WTRC01001131">
    <property type="protein sequence ID" value="MWT25117.1"/>
    <property type="molecule type" value="Genomic_DNA"/>
</dbReference>
<accession>A0A6D0ID66</accession>
<dbReference type="EMBL" id="WTQJ01000808">
    <property type="protein sequence ID" value="MWR15997.1"/>
    <property type="molecule type" value="Genomic_DNA"/>
</dbReference>
<evidence type="ECO:0000259" key="1">
    <source>
        <dbReference type="Pfam" id="PF12592"/>
    </source>
</evidence>
<dbReference type="Proteomes" id="UP000436482">
    <property type="component" value="Unassembled WGS sequence"/>
</dbReference>
<evidence type="ECO:0000313" key="8">
    <source>
        <dbReference type="Proteomes" id="UP000430387"/>
    </source>
</evidence>
<dbReference type="EMBL" id="WTQQ01000786">
    <property type="protein sequence ID" value="MWR91247.1"/>
    <property type="molecule type" value="Genomic_DNA"/>
</dbReference>
<protein>
    <submittedName>
        <fullName evidence="3">DUF3763 domain-containing protein</fullName>
    </submittedName>
</protein>
<evidence type="ECO:0000313" key="7">
    <source>
        <dbReference type="EMBL" id="MXJ12504.1"/>
    </source>
</evidence>
<proteinExistence type="predicted"/>
<feature type="non-terminal residue" evidence="3">
    <location>
        <position position="1"/>
    </location>
</feature>
<dbReference type="InterPro" id="IPR046932">
    <property type="entry name" value="RavA_LARA_sf"/>
</dbReference>
<evidence type="ECO:0000313" key="9">
    <source>
        <dbReference type="Proteomes" id="UP000436482"/>
    </source>
</evidence>
<feature type="domain" description="ATPase RavA C-terminal" evidence="1">
    <location>
        <begin position="122"/>
        <end position="175"/>
    </location>
</feature>
<dbReference type="Proteomes" id="UP000447081">
    <property type="component" value="Unassembled WGS sequence"/>
</dbReference>
<evidence type="ECO:0000313" key="3">
    <source>
        <dbReference type="EMBL" id="MWR15997.1"/>
    </source>
</evidence>
<sequence length="176" mass="19659">HLQLQQQQSDKTALTVIRLGGIFSRRQQYQLPVNVTASTLTLLLQKPLKLHDMEVVHISFERSALEQWLSKGGEIRGKLNGIGFAQKLNLEVDSAQHLVVRDVSLQGSTLALPGSSAEGLPGEIKQQLEELESDWRKQHALFSEQQKCLFIPGDWLGRIEASLQDVGAQIRQAQQC</sequence>
<evidence type="ECO:0000259" key="2">
    <source>
        <dbReference type="Pfam" id="PF20265"/>
    </source>
</evidence>
<gene>
    <name evidence="6" type="ORF">GP965_30125</name>
    <name evidence="4" type="ORF">GP975_28255</name>
    <name evidence="5" type="ORF">GP979_23645</name>
    <name evidence="3" type="ORF">GQA06_19675</name>
    <name evidence="7" type="ORF">GRW24_29275</name>
</gene>
<comment type="caution">
    <text evidence="3">The sequence shown here is derived from an EMBL/GenBank/DDBJ whole genome shotgun (WGS) entry which is preliminary data.</text>
</comment>
<dbReference type="InterPro" id="IPR046898">
    <property type="entry name" value="RavA_LARA_dom"/>
</dbReference>
<dbReference type="Gene3D" id="2.40.128.430">
    <property type="match status" value="1"/>
</dbReference>
<dbReference type="Pfam" id="PF12592">
    <property type="entry name" value="ATPase_RavA_C"/>
    <property type="match status" value="1"/>
</dbReference>
<dbReference type="RefSeq" id="WP_160461979.1">
    <property type="nucleotide sequence ID" value="NZ_JALBER010000513.1"/>
</dbReference>
<feature type="domain" description="ATPase RavA LARA" evidence="2">
    <location>
        <begin position="13"/>
        <end position="114"/>
    </location>
</feature>
<evidence type="ECO:0000313" key="12">
    <source>
        <dbReference type="Proteomes" id="UP000462410"/>
    </source>
</evidence>
<evidence type="ECO:0000313" key="10">
    <source>
        <dbReference type="Proteomes" id="UP000447081"/>
    </source>
</evidence>
<dbReference type="Proteomes" id="UP000460875">
    <property type="component" value="Unassembled WGS sequence"/>
</dbReference>
<dbReference type="Gene3D" id="1.20.58.1510">
    <property type="match status" value="1"/>
</dbReference>
<evidence type="ECO:0000313" key="6">
    <source>
        <dbReference type="EMBL" id="MWT25117.1"/>
    </source>
</evidence>
<reference evidence="8 9" key="2">
    <citation type="submission" date="2019-12" db="EMBL/GenBank/DDBJ databases">
        <title>Enteriobacteria Tanzani isolates_8377-8380.</title>
        <authorList>
            <person name="Subbiah M."/>
            <person name="Call D."/>
        </authorList>
    </citation>
    <scope>NUCLEOTIDE SEQUENCE [LARGE SCALE GENOMIC DNA]</scope>
    <source>
        <strain evidence="6 12">8378wH8</strain>
        <strain evidence="4 11">8379wE2</strain>
        <strain evidence="5 9">8379wE6</strain>
        <strain evidence="3 8">8380wG1</strain>
    </source>
</reference>
<dbReference type="Proteomes" id="UP000430387">
    <property type="component" value="Unassembled WGS sequence"/>
</dbReference>
<organism evidence="3 8">
    <name type="scientific">Escherichia coli</name>
    <dbReference type="NCBI Taxonomy" id="562"/>
    <lineage>
        <taxon>Bacteria</taxon>
        <taxon>Pseudomonadati</taxon>
        <taxon>Pseudomonadota</taxon>
        <taxon>Gammaproteobacteria</taxon>
        <taxon>Enterobacterales</taxon>
        <taxon>Enterobacteriaceae</taxon>
        <taxon>Escherichia</taxon>
    </lineage>
</organism>
<name>A0A6D0ID66_ECOLX</name>
<reference evidence="7 10" key="1">
    <citation type="submission" date="2019-12" db="EMBL/GenBank/DDBJ databases">
        <title>Enteriobacteria Tanzani isolates_10434.</title>
        <authorList>
            <person name="Subbiah M."/>
            <person name="Call D."/>
        </authorList>
    </citation>
    <scope>NUCLEOTIDE SEQUENCE [LARGE SCALE GENOMIC DNA]</scope>
    <source>
        <strain evidence="7 10">10434wG3</strain>
    </source>
</reference>
<dbReference type="EMBL" id="WTQT01001264">
    <property type="protein sequence ID" value="MWR41855.1"/>
    <property type="molecule type" value="Genomic_DNA"/>
</dbReference>
<dbReference type="Pfam" id="PF20265">
    <property type="entry name" value="LARA_dom"/>
    <property type="match status" value="1"/>
</dbReference>
<evidence type="ECO:0000313" key="11">
    <source>
        <dbReference type="Proteomes" id="UP000460875"/>
    </source>
</evidence>